<dbReference type="GO" id="GO:0004672">
    <property type="term" value="F:protein kinase activity"/>
    <property type="evidence" value="ECO:0007669"/>
    <property type="project" value="InterPro"/>
</dbReference>
<dbReference type="Gramene" id="TraesCS3B02G012700.1">
    <property type="protein sequence ID" value="TraesCS3B02G012700.1"/>
    <property type="gene ID" value="TraesCS3B02G012700"/>
</dbReference>
<evidence type="ECO:0000313" key="3">
    <source>
        <dbReference type="Proteomes" id="UP000019116"/>
    </source>
</evidence>
<sequence length="116" mass="13303">MEPKIADFGISRCFDEGISRVYTKILRGTMGYIAPETIKNGEITFKSDIYGLGIIIIKLLTMGNYSDFESWHTSLDMDHPQVRSWAEIAQTCVHTDQHKRPTICKIMQKMNEIDSM</sequence>
<name>A0A3B6FF91_WHEAT</name>
<dbReference type="InterPro" id="IPR000719">
    <property type="entry name" value="Prot_kinase_dom"/>
</dbReference>
<dbReference type="PANTHER" id="PTHR45707">
    <property type="entry name" value="C2 CALCIUM/LIPID-BINDING PLANT PHOSPHORIBOSYLTRANSFERASE FAMILY PROTEIN"/>
    <property type="match status" value="1"/>
</dbReference>
<dbReference type="GO" id="GO:0005524">
    <property type="term" value="F:ATP binding"/>
    <property type="evidence" value="ECO:0007669"/>
    <property type="project" value="InterPro"/>
</dbReference>
<dbReference type="Gramene" id="TraesWEE_scaffold_009633_01G000900.1">
    <property type="protein sequence ID" value="TraesWEE_scaffold_009633_01G000900.1"/>
    <property type="gene ID" value="TraesWEE_scaffold_009633_01G000900"/>
</dbReference>
<dbReference type="OrthoDB" id="187462at2759"/>
<dbReference type="Pfam" id="PF00069">
    <property type="entry name" value="Pkinase"/>
    <property type="match status" value="1"/>
</dbReference>
<accession>A0A3B6FF91</accession>
<reference evidence="2" key="1">
    <citation type="submission" date="2018-08" db="EMBL/GenBank/DDBJ databases">
        <authorList>
            <person name="Rossello M."/>
        </authorList>
    </citation>
    <scope>NUCLEOTIDE SEQUENCE [LARGE SCALE GENOMIC DNA]</scope>
    <source>
        <strain evidence="2">cv. Chinese Spring</strain>
    </source>
</reference>
<dbReference type="EnsemblPlants" id="TraesCS3B02G012700.1">
    <property type="protein sequence ID" value="TraesCS3B02G012700.1"/>
    <property type="gene ID" value="TraesCS3B02G012700"/>
</dbReference>
<proteinExistence type="predicted"/>
<evidence type="ECO:0000313" key="2">
    <source>
        <dbReference type="EnsemblPlants" id="TraesCS3B02G012700.1"/>
    </source>
</evidence>
<dbReference type="PANTHER" id="PTHR45707:SF43">
    <property type="entry name" value="PROTEIN KINASE DOMAIN-CONTAINING PROTEIN"/>
    <property type="match status" value="1"/>
</dbReference>
<reference evidence="2" key="2">
    <citation type="submission" date="2018-10" db="UniProtKB">
        <authorList>
            <consortium name="EnsemblPlants"/>
        </authorList>
    </citation>
    <scope>IDENTIFICATION</scope>
</reference>
<dbReference type="Proteomes" id="UP000019116">
    <property type="component" value="Chromosome 3B"/>
</dbReference>
<dbReference type="Gramene" id="TraesKAR3B01G0004560.1">
    <property type="protein sequence ID" value="cds.TraesKAR3B01G0004560.1"/>
    <property type="gene ID" value="TraesKAR3B01G0004560"/>
</dbReference>
<dbReference type="InterPro" id="IPR011009">
    <property type="entry name" value="Kinase-like_dom_sf"/>
</dbReference>
<dbReference type="OMA" id="ILESWSI"/>
<dbReference type="Gene3D" id="1.10.510.10">
    <property type="entry name" value="Transferase(Phosphotransferase) domain 1"/>
    <property type="match status" value="1"/>
</dbReference>
<evidence type="ECO:0000259" key="1">
    <source>
        <dbReference type="PROSITE" id="PS50011"/>
    </source>
</evidence>
<dbReference type="PROSITE" id="PS50011">
    <property type="entry name" value="PROTEIN_KINASE_DOM"/>
    <property type="match status" value="1"/>
</dbReference>
<feature type="domain" description="Protein kinase" evidence="1">
    <location>
        <begin position="1"/>
        <end position="113"/>
    </location>
</feature>
<keyword evidence="3" id="KW-1185">Reference proteome</keyword>
<dbReference type="SMR" id="A0A3B6FF91"/>
<organism evidence="2">
    <name type="scientific">Triticum aestivum</name>
    <name type="common">Wheat</name>
    <dbReference type="NCBI Taxonomy" id="4565"/>
    <lineage>
        <taxon>Eukaryota</taxon>
        <taxon>Viridiplantae</taxon>
        <taxon>Streptophyta</taxon>
        <taxon>Embryophyta</taxon>
        <taxon>Tracheophyta</taxon>
        <taxon>Spermatophyta</taxon>
        <taxon>Magnoliopsida</taxon>
        <taxon>Liliopsida</taxon>
        <taxon>Poales</taxon>
        <taxon>Poaceae</taxon>
        <taxon>BOP clade</taxon>
        <taxon>Pooideae</taxon>
        <taxon>Triticodae</taxon>
        <taxon>Triticeae</taxon>
        <taxon>Triticinae</taxon>
        <taxon>Triticum</taxon>
    </lineage>
</organism>
<dbReference type="SUPFAM" id="SSF56112">
    <property type="entry name" value="Protein kinase-like (PK-like)"/>
    <property type="match status" value="1"/>
</dbReference>
<dbReference type="AlphaFoldDB" id="A0A3B6FF91"/>
<dbReference type="Gramene" id="TraesCS3B03G0021000.1">
    <property type="protein sequence ID" value="TraesCS3B03G0021000.1.CDS"/>
    <property type="gene ID" value="TraesCS3B03G0021000"/>
</dbReference>
<protein>
    <recommendedName>
        <fullName evidence="1">Protein kinase domain-containing protein</fullName>
    </recommendedName>
</protein>